<evidence type="ECO:0000256" key="1">
    <source>
        <dbReference type="SAM" id="Phobius"/>
    </source>
</evidence>
<feature type="transmembrane region" description="Helical" evidence="1">
    <location>
        <begin position="108"/>
        <end position="129"/>
    </location>
</feature>
<sequence length="143" mass="16100">MPRLDFAFRYLQVLLTSHLHPDYASMSQLFFVSASKLTPFFLLVLATPRVSAARRAVGFAAAIVFYFSMDMAMAAMWHVPPFLVPEPTTLHIVSCYAWDMLGRWLMPYLLWLLLAGRQIPALAAIWPQAGGGRGGGGRRDWLR</sequence>
<reference evidence="2 3" key="1">
    <citation type="submission" date="2021-06" db="EMBL/GenBank/DDBJ databases">
        <title>Gemonas diversity in paddy soil.</title>
        <authorList>
            <person name="Liu G."/>
        </authorList>
    </citation>
    <scope>NUCLEOTIDE SEQUENCE [LARGE SCALE GENOMIC DNA]</scope>
    <source>
        <strain evidence="2 3">RG10</strain>
    </source>
</reference>
<evidence type="ECO:0000313" key="2">
    <source>
        <dbReference type="EMBL" id="QWV92158.1"/>
    </source>
</evidence>
<accession>A0ABX8J311</accession>
<protein>
    <submittedName>
        <fullName evidence="2">Uncharacterized protein</fullName>
    </submittedName>
</protein>
<feature type="transmembrane region" description="Helical" evidence="1">
    <location>
        <begin position="23"/>
        <end position="45"/>
    </location>
</feature>
<gene>
    <name evidence="2" type="ORF">KP004_13105</name>
</gene>
<name>A0ABX8J311_9BACT</name>
<organism evidence="2 3">
    <name type="scientific">Geomonas oryzisoli</name>
    <dbReference type="NCBI Taxonomy" id="2847992"/>
    <lineage>
        <taxon>Bacteria</taxon>
        <taxon>Pseudomonadati</taxon>
        <taxon>Thermodesulfobacteriota</taxon>
        <taxon>Desulfuromonadia</taxon>
        <taxon>Geobacterales</taxon>
        <taxon>Geobacteraceae</taxon>
        <taxon>Geomonas</taxon>
    </lineage>
</organism>
<dbReference type="EMBL" id="CP076723">
    <property type="protein sequence ID" value="QWV92158.1"/>
    <property type="molecule type" value="Genomic_DNA"/>
</dbReference>
<evidence type="ECO:0000313" key="3">
    <source>
        <dbReference type="Proteomes" id="UP000683557"/>
    </source>
</evidence>
<keyword evidence="3" id="KW-1185">Reference proteome</keyword>
<keyword evidence="1" id="KW-1133">Transmembrane helix</keyword>
<proteinExistence type="predicted"/>
<keyword evidence="1" id="KW-0812">Transmembrane</keyword>
<dbReference type="Proteomes" id="UP000683557">
    <property type="component" value="Chromosome"/>
</dbReference>
<dbReference type="RefSeq" id="WP_216798979.1">
    <property type="nucleotide sequence ID" value="NZ_CP076723.1"/>
</dbReference>
<keyword evidence="1" id="KW-0472">Membrane</keyword>
<feature type="transmembrane region" description="Helical" evidence="1">
    <location>
        <begin position="57"/>
        <end position="79"/>
    </location>
</feature>